<name>A0A1M5GGW7_9BRAD</name>
<dbReference type="EMBL" id="LT670818">
    <property type="protein sequence ID" value="SHG02752.1"/>
    <property type="molecule type" value="Genomic_DNA"/>
</dbReference>
<dbReference type="InterPro" id="IPR019734">
    <property type="entry name" value="TPR_rpt"/>
</dbReference>
<dbReference type="Gene3D" id="1.10.10.60">
    <property type="entry name" value="Homeodomain-like"/>
    <property type="match status" value="1"/>
</dbReference>
<evidence type="ECO:0000259" key="4">
    <source>
        <dbReference type="PROSITE" id="PS01124"/>
    </source>
</evidence>
<keyword evidence="2 5" id="KW-0238">DNA-binding</keyword>
<dbReference type="SUPFAM" id="SSF48452">
    <property type="entry name" value="TPR-like"/>
    <property type="match status" value="1"/>
</dbReference>
<evidence type="ECO:0000313" key="6">
    <source>
        <dbReference type="Proteomes" id="UP000190675"/>
    </source>
</evidence>
<keyword evidence="1" id="KW-0805">Transcription regulation</keyword>
<dbReference type="Pfam" id="PF12833">
    <property type="entry name" value="HTH_18"/>
    <property type="match status" value="1"/>
</dbReference>
<evidence type="ECO:0000313" key="5">
    <source>
        <dbReference type="EMBL" id="SHG02752.1"/>
    </source>
</evidence>
<dbReference type="InterPro" id="IPR009057">
    <property type="entry name" value="Homeodomain-like_sf"/>
</dbReference>
<dbReference type="Proteomes" id="UP000190675">
    <property type="component" value="Chromosome I"/>
</dbReference>
<sequence length="511" mass="55037">MIASQKPGSTSSPLPRSVRRTLEAMHANAGHGWNLRELAAVAGVSGRTLQRQFLSFVGKAPRTVLRDINFDQARRELLQGSAGTKVVDVAMRCGFPHPGRFSVEYRGRYGETPSQTLKRQELFAAALASMPPVFVPPRDRPTVAFGAIEAAAEHIGVAGAIADDLATALARAGVSVASQPGSARYRLAGAIRGEGAQMRLIFRLIDNETGRQLWAHRADGVLRDDDAGEELLATRIAAALQPCLRSAEIEHALRKPGNDLSAHDLALRAMPGVLSLDAEGNARALDLLERAMDQDPTHALATALAAWAHVQRVVYHFTADPQAERARSIELAHKARALSGDASVLAVLGNALTLLDELDTAQLVIRKALAVDGGSAWAWSRSGWLDVYHGDPDSGIERFKIALDLAPHDSLAFNSLVGIGCAHFKAGHYAEAASWQERALIEHPSAIWVHRTLCPAYVLAGAKPEARRSLAALREQYPQLTLSEVRRGLPPLPETYSNLVFDALHDVGLPA</sequence>
<gene>
    <name evidence="5" type="ORF">SAMN05444169_0133</name>
</gene>
<dbReference type="PANTHER" id="PTHR46796:SF12">
    <property type="entry name" value="HTH-TYPE DNA-BINDING TRANSCRIPTIONAL ACTIVATOR EUTR"/>
    <property type="match status" value="1"/>
</dbReference>
<organism evidence="5 6">
    <name type="scientific">Bradyrhizobium erythrophlei</name>
    <dbReference type="NCBI Taxonomy" id="1437360"/>
    <lineage>
        <taxon>Bacteria</taxon>
        <taxon>Pseudomonadati</taxon>
        <taxon>Pseudomonadota</taxon>
        <taxon>Alphaproteobacteria</taxon>
        <taxon>Hyphomicrobiales</taxon>
        <taxon>Nitrobacteraceae</taxon>
        <taxon>Bradyrhizobium</taxon>
    </lineage>
</organism>
<dbReference type="SUPFAM" id="SSF46689">
    <property type="entry name" value="Homeodomain-like"/>
    <property type="match status" value="1"/>
</dbReference>
<dbReference type="SMART" id="SM00028">
    <property type="entry name" value="TPR"/>
    <property type="match status" value="3"/>
</dbReference>
<dbReference type="Gene3D" id="1.25.40.10">
    <property type="entry name" value="Tetratricopeptide repeat domain"/>
    <property type="match status" value="1"/>
</dbReference>
<dbReference type="AlphaFoldDB" id="A0A1M5GGW7"/>
<dbReference type="PROSITE" id="PS01124">
    <property type="entry name" value="HTH_ARAC_FAMILY_2"/>
    <property type="match status" value="1"/>
</dbReference>
<evidence type="ECO:0000256" key="3">
    <source>
        <dbReference type="ARBA" id="ARBA00023163"/>
    </source>
</evidence>
<dbReference type="InterPro" id="IPR050204">
    <property type="entry name" value="AraC_XylS_family_regulators"/>
</dbReference>
<dbReference type="InterPro" id="IPR018060">
    <property type="entry name" value="HTH_AraC"/>
</dbReference>
<dbReference type="InterPro" id="IPR011990">
    <property type="entry name" value="TPR-like_helical_dom_sf"/>
</dbReference>
<dbReference type="PANTHER" id="PTHR46796">
    <property type="entry name" value="HTH-TYPE TRANSCRIPTIONAL ACTIVATOR RHAS-RELATED"/>
    <property type="match status" value="1"/>
</dbReference>
<dbReference type="SMART" id="SM00342">
    <property type="entry name" value="HTH_ARAC"/>
    <property type="match status" value="1"/>
</dbReference>
<dbReference type="OrthoDB" id="9793400at2"/>
<dbReference type="RefSeq" id="WP_079564000.1">
    <property type="nucleotide sequence ID" value="NZ_LT670818.1"/>
</dbReference>
<keyword evidence="3" id="KW-0804">Transcription</keyword>
<evidence type="ECO:0000256" key="2">
    <source>
        <dbReference type="ARBA" id="ARBA00023125"/>
    </source>
</evidence>
<dbReference type="GO" id="GO:0003700">
    <property type="term" value="F:DNA-binding transcription factor activity"/>
    <property type="evidence" value="ECO:0007669"/>
    <property type="project" value="InterPro"/>
</dbReference>
<reference evidence="5 6" key="1">
    <citation type="submission" date="2016-11" db="EMBL/GenBank/DDBJ databases">
        <authorList>
            <person name="Jaros S."/>
            <person name="Januszkiewicz K."/>
            <person name="Wedrychowicz H."/>
        </authorList>
    </citation>
    <scope>NUCLEOTIDE SEQUENCE [LARGE SCALE GENOMIC DNA]</scope>
    <source>
        <strain evidence="5 6">GAS242</strain>
    </source>
</reference>
<dbReference type="GO" id="GO:0043565">
    <property type="term" value="F:sequence-specific DNA binding"/>
    <property type="evidence" value="ECO:0007669"/>
    <property type="project" value="InterPro"/>
</dbReference>
<evidence type="ECO:0000256" key="1">
    <source>
        <dbReference type="ARBA" id="ARBA00023015"/>
    </source>
</evidence>
<feature type="domain" description="HTH araC/xylS-type" evidence="4">
    <location>
        <begin position="19"/>
        <end position="119"/>
    </location>
</feature>
<accession>A0A1M5GGW7</accession>
<proteinExistence type="predicted"/>
<protein>
    <submittedName>
        <fullName evidence="5">AraC-type DNA-binding protein</fullName>
    </submittedName>
</protein>